<gene>
    <name evidence="2" type="ORF">SHALO_1053</name>
</gene>
<dbReference type="InterPro" id="IPR002931">
    <property type="entry name" value="Transglutaminase-like"/>
</dbReference>
<evidence type="ECO:0000259" key="1">
    <source>
        <dbReference type="SMART" id="SM00460"/>
    </source>
</evidence>
<sequence length="256" mass="29951">MKVNFSYDFTLTFDEPVRNHHFCLRMVPYTNAIQTLLEWKLSLNDGIPYYQTRDGFENHLVYGYFGKPHRALKANIEGEIELSPYVYHDKEPVELYLPHSTLAPLCEDVRDFSRSLKLPITDFRKAHFLTQLLYEQFKPIEEPKAKGLETFLLYKEGISQDFSHLLIALLRSNGIPARFVNGFIDGVNKTHTWVEAFMDGDWRGLDPQSGIFIHDEPYIKIAHGRDFSECQIHRGSYIGKRQHILEIMGRIERNEQ</sequence>
<reference evidence="3" key="1">
    <citation type="submission" date="2016-08" db="EMBL/GenBank/DDBJ databases">
        <title>Complete genome sequence of the organohalide-respiring Epsilonproteobacterium Sulfurospirillum halorespirans.</title>
        <authorList>
            <person name="Goris T."/>
            <person name="Zimmermann J."/>
            <person name="Schenz B."/>
            <person name="Lemos M."/>
            <person name="Hackermueller J."/>
            <person name="Diekert G."/>
        </authorList>
    </citation>
    <scope>NUCLEOTIDE SEQUENCE [LARGE SCALE GENOMIC DNA]</scope>
    <source>
        <strain>DSM 13726</strain>
        <strain evidence="3">PCE-M2</strain>
    </source>
</reference>
<accession>A0A1D7TIM1</accession>
<feature type="domain" description="Transglutaminase-like" evidence="1">
    <location>
        <begin position="151"/>
        <end position="209"/>
    </location>
</feature>
<dbReference type="PANTHER" id="PTHR33490:SF7">
    <property type="entry name" value="BLR2979 PROTEIN"/>
    <property type="match status" value="1"/>
</dbReference>
<keyword evidence="3" id="KW-1185">Reference proteome</keyword>
<evidence type="ECO:0000313" key="2">
    <source>
        <dbReference type="EMBL" id="AOO64833.1"/>
    </source>
</evidence>
<dbReference type="Proteomes" id="UP000094609">
    <property type="component" value="Chromosome"/>
</dbReference>
<dbReference type="SUPFAM" id="SSF54001">
    <property type="entry name" value="Cysteine proteinases"/>
    <property type="match status" value="1"/>
</dbReference>
<dbReference type="SMART" id="SM00460">
    <property type="entry name" value="TGc"/>
    <property type="match status" value="1"/>
</dbReference>
<dbReference type="InterPro" id="IPR013589">
    <property type="entry name" value="Bac_transglu_N"/>
</dbReference>
<dbReference type="KEGG" id="shal:SHALO_1053"/>
<dbReference type="Pfam" id="PF01841">
    <property type="entry name" value="Transglut_core"/>
    <property type="match status" value="1"/>
</dbReference>
<dbReference type="AlphaFoldDB" id="A0A1D7TIM1"/>
<dbReference type="Gene3D" id="3.10.620.30">
    <property type="match status" value="1"/>
</dbReference>
<proteinExistence type="predicted"/>
<dbReference type="InterPro" id="IPR038765">
    <property type="entry name" value="Papain-like_cys_pep_sf"/>
</dbReference>
<dbReference type="RefSeq" id="WP_069477680.1">
    <property type="nucleotide sequence ID" value="NZ_CP017111.1"/>
</dbReference>
<dbReference type="PATRIC" id="fig|1193502.14.peg.1066"/>
<organism evidence="2 3">
    <name type="scientific">Sulfurospirillum halorespirans DSM 13726</name>
    <dbReference type="NCBI Taxonomy" id="1193502"/>
    <lineage>
        <taxon>Bacteria</taxon>
        <taxon>Pseudomonadati</taxon>
        <taxon>Campylobacterota</taxon>
        <taxon>Epsilonproteobacteria</taxon>
        <taxon>Campylobacterales</taxon>
        <taxon>Sulfurospirillaceae</taxon>
        <taxon>Sulfurospirillum</taxon>
    </lineage>
</organism>
<evidence type="ECO:0000313" key="3">
    <source>
        <dbReference type="Proteomes" id="UP000094609"/>
    </source>
</evidence>
<name>A0A1D7TIM1_9BACT</name>
<protein>
    <submittedName>
        <fullName evidence="2">Transglutaminase-like superfamily domain-containing protein</fullName>
    </submittedName>
</protein>
<dbReference type="STRING" id="1193502.SHALO_1053"/>
<dbReference type="PANTHER" id="PTHR33490">
    <property type="entry name" value="BLR5614 PROTEIN-RELATED"/>
    <property type="match status" value="1"/>
</dbReference>
<dbReference type="Pfam" id="PF08379">
    <property type="entry name" value="Bact_transglu_N"/>
    <property type="match status" value="1"/>
</dbReference>
<dbReference type="EMBL" id="CP017111">
    <property type="protein sequence ID" value="AOO64833.1"/>
    <property type="molecule type" value="Genomic_DNA"/>
</dbReference>